<protein>
    <submittedName>
        <fullName evidence="1">Uncharacterized protein</fullName>
    </submittedName>
</protein>
<evidence type="ECO:0000313" key="1">
    <source>
        <dbReference type="EMBL" id="GAK60204.1"/>
    </source>
</evidence>
<dbReference type="HOGENOM" id="CLU_3095942_0_0_0"/>
<gene>
    <name evidence="1" type="ORF">U27_00095</name>
</gene>
<proteinExistence type="predicted"/>
<keyword evidence="2" id="KW-1185">Reference proteome</keyword>
<name>A0A081C6J9_VECG1</name>
<reference evidence="1" key="1">
    <citation type="journal article" date="2015" name="PeerJ">
        <title>First genomic representation of candidate bacterial phylum KSB3 points to enhanced environmental sensing as a trigger of wastewater bulking.</title>
        <authorList>
            <person name="Sekiguchi Y."/>
            <person name="Ohashi A."/>
            <person name="Parks D.H."/>
            <person name="Yamauchi T."/>
            <person name="Tyson G.W."/>
            <person name="Hugenholtz P."/>
        </authorList>
    </citation>
    <scope>NUCLEOTIDE SEQUENCE [LARGE SCALE GENOMIC DNA]</scope>
</reference>
<accession>A0A081C6J9</accession>
<dbReference type="Proteomes" id="UP000030661">
    <property type="component" value="Unassembled WGS sequence"/>
</dbReference>
<sequence length="51" mass="5591">MLRIQLTQLLAILHKSGAKIIGFDSALAEPDPGAVPEAVQEFTDFLNLRIQ</sequence>
<evidence type="ECO:0000313" key="2">
    <source>
        <dbReference type="Proteomes" id="UP000030661"/>
    </source>
</evidence>
<dbReference type="AlphaFoldDB" id="A0A081C6J9"/>
<dbReference type="STRING" id="1499967.U27_00095"/>
<dbReference type="EMBL" id="DF820472">
    <property type="protein sequence ID" value="GAK60204.1"/>
    <property type="molecule type" value="Genomic_DNA"/>
</dbReference>
<organism evidence="1">
    <name type="scientific">Vecturithrix granuli</name>
    <dbReference type="NCBI Taxonomy" id="1499967"/>
    <lineage>
        <taxon>Bacteria</taxon>
        <taxon>Candidatus Moduliflexota</taxon>
        <taxon>Candidatus Vecturitrichia</taxon>
        <taxon>Candidatus Vecturitrichales</taxon>
        <taxon>Candidatus Vecturitrichaceae</taxon>
        <taxon>Candidatus Vecturithrix</taxon>
    </lineage>
</organism>